<comment type="subcellular location">
    <subcellularLocation>
        <location evidence="3">Cytoplasm</location>
    </subcellularLocation>
</comment>
<dbReference type="RefSeq" id="WP_243701544.1">
    <property type="nucleotide sequence ID" value="NZ_CP075169.1"/>
</dbReference>
<comment type="caution">
    <text evidence="4">The sequence shown here is derived from an EMBL/GenBank/DDBJ whole genome shotgun (WGS) entry which is preliminary data.</text>
</comment>
<evidence type="ECO:0000256" key="1">
    <source>
        <dbReference type="ARBA" id="ARBA00022490"/>
    </source>
</evidence>
<dbReference type="GO" id="GO:0005829">
    <property type="term" value="C:cytosol"/>
    <property type="evidence" value="ECO:0007669"/>
    <property type="project" value="TreeGrafter"/>
</dbReference>
<proteinExistence type="inferred from homology"/>
<keyword evidence="5" id="KW-1185">Reference proteome</keyword>
<reference evidence="4 5" key="1">
    <citation type="submission" date="2019-02" db="EMBL/GenBank/DDBJ databases">
        <title>Investigation of anaerobic lignin degradation for improved lignocellulosic biofuels.</title>
        <authorList>
            <person name="Deangelis K."/>
        </authorList>
    </citation>
    <scope>NUCLEOTIDE SEQUENCE [LARGE SCALE GENOMIC DNA]</scope>
    <source>
        <strain evidence="4 5">159R</strain>
    </source>
</reference>
<dbReference type="PANTHER" id="PTHR39591">
    <property type="entry name" value="UPF0265 PROTEIN YEEX"/>
    <property type="match status" value="1"/>
</dbReference>
<dbReference type="Proteomes" id="UP000294555">
    <property type="component" value="Unassembled WGS sequence"/>
</dbReference>
<comment type="similarity">
    <text evidence="3">Belongs to the pole-localizer TmaR family.</text>
</comment>
<dbReference type="InterPro" id="IPR007458">
    <property type="entry name" value="DUF496"/>
</dbReference>
<dbReference type="GO" id="GO:0032880">
    <property type="term" value="P:regulation of protein localization"/>
    <property type="evidence" value="ECO:0007669"/>
    <property type="project" value="UniProtKB-UniRule"/>
</dbReference>
<keyword evidence="1 3" id="KW-0963">Cytoplasm</keyword>
<accession>A0A4R1NIL2</accession>
<feature type="coiled-coil region" evidence="3">
    <location>
        <begin position="69"/>
        <end position="103"/>
    </location>
</feature>
<dbReference type="PANTHER" id="PTHR39591:SF1">
    <property type="entry name" value="UPF0265 PROTEIN YEEX"/>
    <property type="match status" value="1"/>
</dbReference>
<dbReference type="HAMAP" id="MF_00683">
    <property type="entry name" value="UPF0265"/>
    <property type="match status" value="1"/>
</dbReference>
<sequence length="126" mass="14324">MDHIKPSFQDVLEFVRMFRRKNKLQREIADNEKKIRDNQKRVLLLDNLSDYIKPGMSIDEVLAIIASMRSDYEDRVDDYIIKNAELSKERRELSKKLKSIGEVKALVSANTPSGATTGTPTGTPTA</sequence>
<dbReference type="InterPro" id="IPR053375">
    <property type="entry name" value="UPF0265"/>
</dbReference>
<comment type="function">
    <text evidence="3">Pole-localizer protein involved in the regulation of several cellular processes.</text>
</comment>
<dbReference type="NCBIfam" id="NF040881">
    <property type="entry name" value="PTS_reg_TmaR"/>
    <property type="match status" value="1"/>
</dbReference>
<gene>
    <name evidence="3" type="primary">tmaR</name>
    <name evidence="4" type="ORF">EZJ58_5717</name>
</gene>
<organism evidence="4 5">
    <name type="scientific">Sodalis ligni</name>
    <dbReference type="NCBI Taxonomy" id="2697027"/>
    <lineage>
        <taxon>Bacteria</taxon>
        <taxon>Pseudomonadati</taxon>
        <taxon>Pseudomonadota</taxon>
        <taxon>Gammaproteobacteria</taxon>
        <taxon>Enterobacterales</taxon>
        <taxon>Bruguierivoracaceae</taxon>
        <taxon>Sodalis</taxon>
    </lineage>
</organism>
<evidence type="ECO:0000256" key="3">
    <source>
        <dbReference type="HAMAP-Rule" id="MF_00683"/>
    </source>
</evidence>
<dbReference type="PIRSF" id="PIRSF028773">
    <property type="entry name" value="UCP028773"/>
    <property type="match status" value="1"/>
</dbReference>
<keyword evidence="2 3" id="KW-0175">Coiled coil</keyword>
<evidence type="ECO:0000256" key="2">
    <source>
        <dbReference type="ARBA" id="ARBA00023054"/>
    </source>
</evidence>
<dbReference type="Pfam" id="PF04363">
    <property type="entry name" value="DUF496"/>
    <property type="match status" value="1"/>
</dbReference>
<dbReference type="AlphaFoldDB" id="A0A4R1NIL2"/>
<evidence type="ECO:0000313" key="4">
    <source>
        <dbReference type="EMBL" id="TCL07393.1"/>
    </source>
</evidence>
<dbReference type="NCBIfam" id="NF003844">
    <property type="entry name" value="PRK05423.1"/>
    <property type="match status" value="1"/>
</dbReference>
<name>A0A4R1NIL2_9GAMM</name>
<evidence type="ECO:0000313" key="5">
    <source>
        <dbReference type="Proteomes" id="UP000294555"/>
    </source>
</evidence>
<dbReference type="EMBL" id="SJOI01000001">
    <property type="protein sequence ID" value="TCL07393.1"/>
    <property type="molecule type" value="Genomic_DNA"/>
</dbReference>
<protein>
    <recommendedName>
        <fullName evidence="3">Pole-localizer protein TmaR</fullName>
    </recommendedName>
</protein>